<dbReference type="InterPro" id="IPR031325">
    <property type="entry name" value="RHS_repeat"/>
</dbReference>
<dbReference type="Gene3D" id="2.60.200.60">
    <property type="match status" value="1"/>
</dbReference>
<keyword evidence="1" id="KW-0677">Repeat</keyword>
<proteinExistence type="predicted"/>
<dbReference type="Proteomes" id="UP001168216">
    <property type="component" value="Unassembled WGS sequence"/>
</dbReference>
<evidence type="ECO:0000313" key="6">
    <source>
        <dbReference type="EMBL" id="MDM5141075.1"/>
    </source>
</evidence>
<evidence type="ECO:0000256" key="3">
    <source>
        <dbReference type="SAM" id="Phobius"/>
    </source>
</evidence>
<evidence type="ECO:0000259" key="4">
    <source>
        <dbReference type="Pfam" id="PF20148"/>
    </source>
</evidence>
<dbReference type="InterPro" id="IPR022385">
    <property type="entry name" value="Rhs_assc_core"/>
</dbReference>
<keyword evidence="3" id="KW-1133">Transmembrane helix</keyword>
<dbReference type="PANTHER" id="PTHR32305:SF15">
    <property type="entry name" value="PROTEIN RHSA-RELATED"/>
    <property type="match status" value="1"/>
</dbReference>
<dbReference type="NCBIfam" id="TIGR01643">
    <property type="entry name" value="YD_repeat_2x"/>
    <property type="match status" value="5"/>
</dbReference>
<keyword evidence="3" id="KW-0472">Membrane</keyword>
<dbReference type="Pfam" id="PF05593">
    <property type="entry name" value="RHS_repeat"/>
    <property type="match status" value="2"/>
</dbReference>
<feature type="domain" description="Teneurin-like YD-shell" evidence="5">
    <location>
        <begin position="993"/>
        <end position="1169"/>
    </location>
</feature>
<dbReference type="InterPro" id="IPR008727">
    <property type="entry name" value="PAAR_motif"/>
</dbReference>
<dbReference type="InterPro" id="IPR006530">
    <property type="entry name" value="YD"/>
</dbReference>
<accession>A0AAW7I536</accession>
<dbReference type="Pfam" id="PF05488">
    <property type="entry name" value="PAAR_motif"/>
    <property type="match status" value="1"/>
</dbReference>
<dbReference type="InterPro" id="IPR050708">
    <property type="entry name" value="T6SS_VgrG/RHS"/>
</dbReference>
<feature type="domain" description="Teneurin-like YD-shell" evidence="5">
    <location>
        <begin position="792"/>
        <end position="917"/>
    </location>
</feature>
<sequence length="1480" mass="166149">MLGDILTRVARVGAMHAGNRPSPPADRPKPGEGKPPTSPGKMIKHKSFLGALAGAIAGALVAAAVFAVAAAVVTAAVALTGVTGGMGLALVVGVAKLGLGIAATIGAGDLIAKVSGSVSGMVDSASPSFGPVATGSANVFVEGLPVSRALVDTVACTKHSVPPIIAQGSESVFVNDSPAARVDDQTACGATIKEGASTVFFGSGQGTYADIADEFSWWEKGLLIAVEFLVPPSRGMFKGIGKLFTKGPRAVLRGALVGAKVAVRQFKRTALRCMSQGFKNNKGLARFKEAAKGFLKDPVYIPSGEVIESRLDVELGQTLPLRFERTYRTASDHTGLLGKGWHDSWSEVASVSQQGLDTVVTITLAQGYDIDFTFHQDVSCVYCPHYPQFTLTRTEHGFLLWDRDSQLTRHFIHQQGDRYWLGTLSDSHDNRITLVRDLAGKLCRVRHSDGIELALAWQDDYLRQIVRVDGGQQTRLAHYTQNRAGQLVEADASHYYHLFYEYDSQGRLTRWHDNDQTWARYEYDAQGRCVYTTCADGMLTARFDYQPGKVVMTDGLGRHEYEIDELDLVSAIRSPLGHVTRFDYDEFGNLLREISPAGRVVEFEYLDDTGLVTRFVDGSGHAWHYEYDEQLRLCAVTDPLGRNWQWRFDEAGNPDKLTGPDASEVHFGWNRYGLLTAVSDQSGKVQARLQYDHRQRLLSQTDAEGRTEQWRYDSQDRVAQWQRADGARYQLGYRRPSWQLPEQLKRPDEVEEQRRYDRHKNLTDYVDGNGQHWRQRFGAFDLLLKRTDASGRSWRYQYDRDTQQLIKVIGPDQQVWQWWLDNDGRVGREQDMAGTLTHYRYDEDGHCIEVRNGEGQARHFLFDGRGLLLRETSDDDTLHYHYDGAGRLLEVSSNNSHLRFEYDARDRVVREEQNGATISRNYDEQAQILTRTLSWPEGHKRNREDEPAPLTTTFTVNNVGELTRVGLPDGAELTLGHDLAGREAQRQGGAFGLKQEYDALGQLTRAQSGQLQEGRLLAGLTREYGYDRAGNLIGERRGREAQGYRLDACGRVLETLSQHPNSGRQREAHFSYTRQGLPLTDGEHTRWQQGRVNQRGDTHYDYDKAGRLISKRQLRPGFRPEQWHYRWDSRNQLRVVTTPEGTNWFYRYDLFGRRISKRCEQSGEEVRYLWDGDQIAEVRHFKQGQLQARRHWVWRGWELLVQQRQMVSIDANAPGYAQVQYIEQGQQANDSNWQTDFAVSQQNGELLGLYNPQGELHWQPAKNSLWGQRLSNHVDIRDPGLAFAGQLRDDESGLCYNRFRYYDPQGACYISPDPIGILGGENNYGYVPNPVNWIDPLGLTPCMGIPSSRKSGGFGTTYDSIKGQGLYVLHDGKNIIYVGRGDAPSRLNIHANTPGKSHLRQFTVFDNNLTKAEAKFLEQKIMDLHGGAQSTNPVTNLLNKIRSYSPNNPNAGSYDIAGHSSDWGGKVLDDALSILRGKGL</sequence>
<feature type="domain" description="DUF6531" evidence="4">
    <location>
        <begin position="297"/>
        <end position="372"/>
    </location>
</feature>
<dbReference type="Pfam" id="PF25023">
    <property type="entry name" value="TEN_YD-shell"/>
    <property type="match status" value="3"/>
</dbReference>
<evidence type="ECO:0000256" key="1">
    <source>
        <dbReference type="ARBA" id="ARBA00022737"/>
    </source>
</evidence>
<gene>
    <name evidence="6" type="ORF">OB959_14945</name>
</gene>
<dbReference type="NCBIfam" id="TIGR03696">
    <property type="entry name" value="Rhs_assc_core"/>
    <property type="match status" value="1"/>
</dbReference>
<protein>
    <submittedName>
        <fullName evidence="6">PAAR domain-containing protein</fullName>
    </submittedName>
</protein>
<dbReference type="PANTHER" id="PTHR32305">
    <property type="match status" value="1"/>
</dbReference>
<evidence type="ECO:0000256" key="2">
    <source>
        <dbReference type="SAM" id="MobiDB-lite"/>
    </source>
</evidence>
<dbReference type="CDD" id="cd14742">
    <property type="entry name" value="PAAR_RHS"/>
    <property type="match status" value="1"/>
</dbReference>
<name>A0AAW7I536_9GAMM</name>
<dbReference type="InterPro" id="IPR056823">
    <property type="entry name" value="TEN-like_YD-shell"/>
</dbReference>
<feature type="transmembrane region" description="Helical" evidence="3">
    <location>
        <begin position="48"/>
        <end position="73"/>
    </location>
</feature>
<evidence type="ECO:0000313" key="7">
    <source>
        <dbReference type="Proteomes" id="UP001168216"/>
    </source>
</evidence>
<dbReference type="InterPro" id="IPR045351">
    <property type="entry name" value="DUF6531"/>
</dbReference>
<feature type="domain" description="Teneurin-like YD-shell" evidence="5">
    <location>
        <begin position="473"/>
        <end position="585"/>
    </location>
</feature>
<comment type="caution">
    <text evidence="6">The sequence shown here is derived from an EMBL/GenBank/DDBJ whole genome shotgun (WGS) entry which is preliminary data.</text>
</comment>
<dbReference type="EMBL" id="JAOPLV010000007">
    <property type="protein sequence ID" value="MDM5141075.1"/>
    <property type="molecule type" value="Genomic_DNA"/>
</dbReference>
<dbReference type="Pfam" id="PF20148">
    <property type="entry name" value="DUF6531"/>
    <property type="match status" value="1"/>
</dbReference>
<dbReference type="RefSeq" id="WP_290022357.1">
    <property type="nucleotide sequence ID" value="NZ_JAOPLV010000007.1"/>
</dbReference>
<feature type="region of interest" description="Disordered" evidence="2">
    <location>
        <begin position="16"/>
        <end position="40"/>
    </location>
</feature>
<organism evidence="6 7">
    <name type="scientific">Aeromonas bestiarum</name>
    <dbReference type="NCBI Taxonomy" id="105751"/>
    <lineage>
        <taxon>Bacteria</taxon>
        <taxon>Pseudomonadati</taxon>
        <taxon>Pseudomonadota</taxon>
        <taxon>Gammaproteobacteria</taxon>
        <taxon>Aeromonadales</taxon>
        <taxon>Aeromonadaceae</taxon>
        <taxon>Aeromonas</taxon>
    </lineage>
</organism>
<evidence type="ECO:0000259" key="5">
    <source>
        <dbReference type="Pfam" id="PF25023"/>
    </source>
</evidence>
<reference evidence="6" key="1">
    <citation type="submission" date="2023-08" db="EMBL/GenBank/DDBJ databases">
        <title>WGS of Aeromonas isolates.</title>
        <authorList>
            <person name="Lee H."/>
        </authorList>
    </citation>
    <scope>NUCLEOTIDE SEQUENCE</scope>
    <source>
        <strain evidence="6">SL22</strain>
    </source>
</reference>
<dbReference type="Gene3D" id="2.180.10.10">
    <property type="entry name" value="RHS repeat-associated core"/>
    <property type="match status" value="2"/>
</dbReference>
<keyword evidence="3" id="KW-0812">Transmembrane</keyword>